<protein>
    <submittedName>
        <fullName evidence="2">Uncharacterized protein</fullName>
    </submittedName>
</protein>
<dbReference type="GeneID" id="5487210"/>
<dbReference type="Proteomes" id="UP000001312">
    <property type="component" value="Unassembled WGS sequence"/>
</dbReference>
<dbReference type="EMBL" id="CH476630">
    <property type="protein sequence ID" value="EDN92224.1"/>
    <property type="molecule type" value="Genomic_DNA"/>
</dbReference>
<dbReference type="AlphaFoldDB" id="A7ERY2"/>
<evidence type="ECO:0000313" key="3">
    <source>
        <dbReference type="Proteomes" id="UP000001312"/>
    </source>
</evidence>
<name>A7ERY2_SCLS1</name>
<organism evidence="2 3">
    <name type="scientific">Sclerotinia sclerotiorum (strain ATCC 18683 / 1980 / Ss-1)</name>
    <name type="common">White mold</name>
    <name type="synonym">Whetzelinia sclerotiorum</name>
    <dbReference type="NCBI Taxonomy" id="665079"/>
    <lineage>
        <taxon>Eukaryota</taxon>
        <taxon>Fungi</taxon>
        <taxon>Dikarya</taxon>
        <taxon>Ascomycota</taxon>
        <taxon>Pezizomycotina</taxon>
        <taxon>Leotiomycetes</taxon>
        <taxon>Helotiales</taxon>
        <taxon>Sclerotiniaceae</taxon>
        <taxon>Sclerotinia</taxon>
    </lineage>
</organism>
<dbReference type="KEGG" id="ssl:SS1G_08087"/>
<evidence type="ECO:0000256" key="1">
    <source>
        <dbReference type="SAM" id="MobiDB-lite"/>
    </source>
</evidence>
<accession>A7ERY2</accession>
<evidence type="ECO:0000313" key="2">
    <source>
        <dbReference type="EMBL" id="EDN92224.1"/>
    </source>
</evidence>
<dbReference type="RefSeq" id="XP_001591460.1">
    <property type="nucleotide sequence ID" value="XM_001591410.1"/>
</dbReference>
<keyword evidence="3" id="KW-1185">Reference proteome</keyword>
<gene>
    <name evidence="2" type="ORF">SS1G_08087</name>
</gene>
<feature type="compositionally biased region" description="Polar residues" evidence="1">
    <location>
        <begin position="65"/>
        <end position="74"/>
    </location>
</feature>
<reference evidence="3" key="1">
    <citation type="journal article" date="2011" name="PLoS Genet.">
        <title>Genomic analysis of the necrotrophic fungal pathogens Sclerotinia sclerotiorum and Botrytis cinerea.</title>
        <authorList>
            <person name="Amselem J."/>
            <person name="Cuomo C.A."/>
            <person name="van Kan J.A."/>
            <person name="Viaud M."/>
            <person name="Benito E.P."/>
            <person name="Couloux A."/>
            <person name="Coutinho P.M."/>
            <person name="de Vries R.P."/>
            <person name="Dyer P.S."/>
            <person name="Fillinger S."/>
            <person name="Fournier E."/>
            <person name="Gout L."/>
            <person name="Hahn M."/>
            <person name="Kohn L."/>
            <person name="Lapalu N."/>
            <person name="Plummer K.M."/>
            <person name="Pradier J.M."/>
            <person name="Quevillon E."/>
            <person name="Sharon A."/>
            <person name="Simon A."/>
            <person name="ten Have A."/>
            <person name="Tudzynski B."/>
            <person name="Tudzynski P."/>
            <person name="Wincker P."/>
            <person name="Andrew M."/>
            <person name="Anthouard V."/>
            <person name="Beever R.E."/>
            <person name="Beffa R."/>
            <person name="Benoit I."/>
            <person name="Bouzid O."/>
            <person name="Brault B."/>
            <person name="Chen Z."/>
            <person name="Choquer M."/>
            <person name="Collemare J."/>
            <person name="Cotton P."/>
            <person name="Danchin E.G."/>
            <person name="Da Silva C."/>
            <person name="Gautier A."/>
            <person name="Giraud C."/>
            <person name="Giraud T."/>
            <person name="Gonzalez C."/>
            <person name="Grossetete S."/>
            <person name="Guldener U."/>
            <person name="Henrissat B."/>
            <person name="Howlett B.J."/>
            <person name="Kodira C."/>
            <person name="Kretschmer M."/>
            <person name="Lappartient A."/>
            <person name="Leroch M."/>
            <person name="Levis C."/>
            <person name="Mauceli E."/>
            <person name="Neuveglise C."/>
            <person name="Oeser B."/>
            <person name="Pearson M."/>
            <person name="Poulain J."/>
            <person name="Poussereau N."/>
            <person name="Quesneville H."/>
            <person name="Rascle C."/>
            <person name="Schumacher J."/>
            <person name="Segurens B."/>
            <person name="Sexton A."/>
            <person name="Silva E."/>
            <person name="Sirven C."/>
            <person name="Soanes D.M."/>
            <person name="Talbot N.J."/>
            <person name="Templeton M."/>
            <person name="Yandava C."/>
            <person name="Yarden O."/>
            <person name="Zeng Q."/>
            <person name="Rollins J.A."/>
            <person name="Lebrun M.H."/>
            <person name="Dickman M."/>
        </authorList>
    </citation>
    <scope>NUCLEOTIDE SEQUENCE [LARGE SCALE GENOMIC DNA]</scope>
    <source>
        <strain evidence="3">ATCC 18683 / 1980 / Ss-1</strain>
    </source>
</reference>
<sequence length="74" mass="8242">MSDDYKNGDGGDGEFSESLCVVAGWLADSRQQREKNVGIIDPIKTSSKDHRKPQRTYPGVFHQDPCQNPSRSGF</sequence>
<dbReference type="InParanoid" id="A7ERY2"/>
<feature type="region of interest" description="Disordered" evidence="1">
    <location>
        <begin position="31"/>
        <end position="74"/>
    </location>
</feature>
<proteinExistence type="predicted"/>